<gene>
    <name evidence="2" type="ORF">CCMP2556_LOCUS15715</name>
</gene>
<feature type="compositionally biased region" description="Low complexity" evidence="1">
    <location>
        <begin position="150"/>
        <end position="166"/>
    </location>
</feature>
<feature type="region of interest" description="Disordered" evidence="1">
    <location>
        <begin position="93"/>
        <end position="215"/>
    </location>
</feature>
<proteinExistence type="predicted"/>
<evidence type="ECO:0000313" key="2">
    <source>
        <dbReference type="EMBL" id="CAK9024655.1"/>
    </source>
</evidence>
<dbReference type="Proteomes" id="UP001642484">
    <property type="component" value="Unassembled WGS sequence"/>
</dbReference>
<feature type="region of interest" description="Disordered" evidence="1">
    <location>
        <begin position="1"/>
        <end position="30"/>
    </location>
</feature>
<name>A0ABP0KCZ1_9DINO</name>
<protein>
    <submittedName>
        <fullName evidence="2">Uncharacterized protein</fullName>
    </submittedName>
</protein>
<dbReference type="EMBL" id="CAXAMN010008313">
    <property type="protein sequence ID" value="CAK9024655.1"/>
    <property type="molecule type" value="Genomic_DNA"/>
</dbReference>
<sequence>MDNDEYEPSLPSEESNNDFDIEDSDGENEDYSEWITAAGAWLDQAEADALFRGGDTGDQLLEEVGFDQVAPSAPRVDGQGCQDQTDQVDVITQSSDQPVSQGGDSIVPGVCTESSHPPEAMRVDDMPLTSLLGGNDSSGKGADGNDSETDSSAPSSSLNLSQLSDISIKRNSEGKIVVGDSPHSSRASSDADDIPPPPKPAVEPKASAKTKVAKPAADRVPDIRFDYTANGSIRYNVKACNLAICDARSTYPPVDCLDIMMSKAEYEQATTAASATAANRNYGAKDPGERFLTWKKESLTFRDKVGVSPTFSPWTSRPGFEGRGLSRSARVLDLVNCIAIQKLVTSNTTAENLESELKHTMLDYSQSHARRSATHADKHRCLTTSTTLYSYGLDRVVLPLETLWWQGFPRSLKVPQQVSSSDIKEFAGEGMTLPCLATILLSLIWNVDYGQGK</sequence>
<organism evidence="2 3">
    <name type="scientific">Durusdinium trenchii</name>
    <dbReference type="NCBI Taxonomy" id="1381693"/>
    <lineage>
        <taxon>Eukaryota</taxon>
        <taxon>Sar</taxon>
        <taxon>Alveolata</taxon>
        <taxon>Dinophyceae</taxon>
        <taxon>Suessiales</taxon>
        <taxon>Symbiodiniaceae</taxon>
        <taxon>Durusdinium</taxon>
    </lineage>
</organism>
<feature type="compositionally biased region" description="Acidic residues" evidence="1">
    <location>
        <begin position="15"/>
        <end position="30"/>
    </location>
</feature>
<evidence type="ECO:0000313" key="3">
    <source>
        <dbReference type="Proteomes" id="UP001642484"/>
    </source>
</evidence>
<reference evidence="2 3" key="1">
    <citation type="submission" date="2024-02" db="EMBL/GenBank/DDBJ databases">
        <authorList>
            <person name="Chen Y."/>
            <person name="Shah S."/>
            <person name="Dougan E. K."/>
            <person name="Thang M."/>
            <person name="Chan C."/>
        </authorList>
    </citation>
    <scope>NUCLEOTIDE SEQUENCE [LARGE SCALE GENOMIC DNA]</scope>
</reference>
<accession>A0ABP0KCZ1</accession>
<comment type="caution">
    <text evidence="2">The sequence shown here is derived from an EMBL/GenBank/DDBJ whole genome shotgun (WGS) entry which is preliminary data.</text>
</comment>
<keyword evidence="3" id="KW-1185">Reference proteome</keyword>
<feature type="compositionally biased region" description="Polar residues" evidence="1">
    <location>
        <begin position="94"/>
        <end position="103"/>
    </location>
</feature>
<evidence type="ECO:0000256" key="1">
    <source>
        <dbReference type="SAM" id="MobiDB-lite"/>
    </source>
</evidence>